<dbReference type="Proteomes" id="UP000824881">
    <property type="component" value="Unassembled WGS sequence"/>
</dbReference>
<comment type="caution">
    <text evidence="1">The sequence shown here is derived from an EMBL/GenBank/DDBJ whole genome shotgun (WGS) entry which is preliminary data.</text>
</comment>
<reference evidence="1 2" key="1">
    <citation type="journal article" date="2021" name="Appl. Environ. Microbiol.">
        <title>Genetic linkage and physical mapping for an oyster mushroom Pleurotus cornucopiae and QTL analysis for the trait cap color.</title>
        <authorList>
            <person name="Zhang Y."/>
            <person name="Gao W."/>
            <person name="Sonnenberg A."/>
            <person name="Chen Q."/>
            <person name="Zhang J."/>
            <person name="Huang C."/>
        </authorList>
    </citation>
    <scope>NUCLEOTIDE SEQUENCE [LARGE SCALE GENOMIC DNA]</scope>
    <source>
        <strain evidence="1">CCMSSC00406</strain>
    </source>
</reference>
<protein>
    <submittedName>
        <fullName evidence="1">Uncharacterized protein</fullName>
    </submittedName>
</protein>
<keyword evidence="2" id="KW-1185">Reference proteome</keyword>
<accession>A0ACB7IH12</accession>
<sequence length="362" mass="41623">MSANINSLPFDPLVRPSNNNPTGINQYKECPPKGDVHIAEILRDCHRQGWGRTRISDFLEKTHKVKMSPTTVQRRMTALGLFGSSVATARLPDEVKMQLILDQMARDPLARQGPNSVKEGILFDTGIKLTREYTRNAMHLQDPTGAAAREPTAKKVHKAQLVALGPHHEWSADGHDKLSALGFPIWGIRDKWTGQWLCLRVVPNNRLRDSMAYLYLEVIHKLGDNMKAFWEGGASLYHPEVVREYNLVMWLWPKLLQQELDYWRERQNVHKIRFDKEKKLPSGDSPNTFMADYPKYHGEWCLQPVDKETIAKLMDALGGEDLVKFIPDEEFNQAQEIYNRLGAPKLTYANIWNVYMSMLPFM</sequence>
<organism evidence="1 2">
    <name type="scientific">Pleurotus cornucopiae</name>
    <name type="common">Cornucopia mushroom</name>
    <dbReference type="NCBI Taxonomy" id="5321"/>
    <lineage>
        <taxon>Eukaryota</taxon>
        <taxon>Fungi</taxon>
        <taxon>Dikarya</taxon>
        <taxon>Basidiomycota</taxon>
        <taxon>Agaricomycotina</taxon>
        <taxon>Agaricomycetes</taxon>
        <taxon>Agaricomycetidae</taxon>
        <taxon>Agaricales</taxon>
        <taxon>Pleurotineae</taxon>
        <taxon>Pleurotaceae</taxon>
        <taxon>Pleurotus</taxon>
    </lineage>
</organism>
<dbReference type="EMBL" id="WQMT02000011">
    <property type="protein sequence ID" value="KAG9217597.1"/>
    <property type="molecule type" value="Genomic_DNA"/>
</dbReference>
<gene>
    <name evidence="1" type="ORF">CCMSSC00406_0010114</name>
</gene>
<proteinExistence type="predicted"/>
<name>A0ACB7IH12_PLECO</name>
<evidence type="ECO:0000313" key="2">
    <source>
        <dbReference type="Proteomes" id="UP000824881"/>
    </source>
</evidence>
<evidence type="ECO:0000313" key="1">
    <source>
        <dbReference type="EMBL" id="KAG9217597.1"/>
    </source>
</evidence>